<protein>
    <recommendedName>
        <fullName evidence="3">Transposase</fullName>
    </recommendedName>
</protein>
<sequence length="63" mass="7186">MEGGRHKPSNKDIVHGQWYLGTRLRVIIVRTGFAVLSSLKSKKVMSTHYSYIANSQLHALIYK</sequence>
<dbReference type="Proteomes" id="UP001501729">
    <property type="component" value="Unassembled WGS sequence"/>
</dbReference>
<evidence type="ECO:0008006" key="3">
    <source>
        <dbReference type="Google" id="ProtNLM"/>
    </source>
</evidence>
<name>A0AAV3UI28_9EURY</name>
<accession>A0AAV3UI28</accession>
<comment type="caution">
    <text evidence="1">The sequence shown here is derived from an EMBL/GenBank/DDBJ whole genome shotgun (WGS) entry which is preliminary data.</text>
</comment>
<evidence type="ECO:0000313" key="2">
    <source>
        <dbReference type="Proteomes" id="UP001501729"/>
    </source>
</evidence>
<evidence type="ECO:0000313" key="1">
    <source>
        <dbReference type="EMBL" id="GAA5051154.1"/>
    </source>
</evidence>
<reference evidence="1 2" key="1">
    <citation type="journal article" date="2019" name="Int. J. Syst. Evol. Microbiol.">
        <title>The Global Catalogue of Microorganisms (GCM) 10K type strain sequencing project: providing services to taxonomists for standard genome sequencing and annotation.</title>
        <authorList>
            <consortium name="The Broad Institute Genomics Platform"/>
            <consortium name="The Broad Institute Genome Sequencing Center for Infectious Disease"/>
            <person name="Wu L."/>
            <person name="Ma J."/>
        </authorList>
    </citation>
    <scope>NUCLEOTIDE SEQUENCE [LARGE SCALE GENOMIC DNA]</scope>
    <source>
        <strain evidence="1 2">JCM 17504</strain>
    </source>
</reference>
<gene>
    <name evidence="1" type="ORF">GCM10025751_26090</name>
</gene>
<dbReference type="EMBL" id="BAABKX010000008">
    <property type="protein sequence ID" value="GAA5051154.1"/>
    <property type="molecule type" value="Genomic_DNA"/>
</dbReference>
<proteinExistence type="predicted"/>
<dbReference type="AlphaFoldDB" id="A0AAV3UI28"/>
<keyword evidence="2" id="KW-1185">Reference proteome</keyword>
<organism evidence="1 2">
    <name type="scientific">Haladaptatus pallidirubidus</name>
    <dbReference type="NCBI Taxonomy" id="1008152"/>
    <lineage>
        <taxon>Archaea</taxon>
        <taxon>Methanobacteriati</taxon>
        <taxon>Methanobacteriota</taxon>
        <taxon>Stenosarchaea group</taxon>
        <taxon>Halobacteria</taxon>
        <taxon>Halobacteriales</taxon>
        <taxon>Haladaptataceae</taxon>
        <taxon>Haladaptatus</taxon>
    </lineage>
</organism>